<protein>
    <submittedName>
        <fullName evidence="1">Uncharacterized protein</fullName>
    </submittedName>
</protein>
<comment type="caution">
    <text evidence="1">The sequence shown here is derived from an EMBL/GenBank/DDBJ whole genome shotgun (WGS) entry which is preliminary data.</text>
</comment>
<gene>
    <name evidence="1" type="ORF">F2Q70_00019214</name>
</gene>
<evidence type="ECO:0000313" key="1">
    <source>
        <dbReference type="EMBL" id="KAF2548169.1"/>
    </source>
</evidence>
<name>A0A8S9GRK8_BRACR</name>
<sequence length="60" mass="6590">MFSEGPHGPEMESVVGRVVVSGHVCRGGLARRVVLWRSVVSDRIPGDDFVWVVRQDVVDG</sequence>
<accession>A0A8S9GRK8</accession>
<dbReference type="EMBL" id="QGKY02001925">
    <property type="protein sequence ID" value="KAF2548169.1"/>
    <property type="molecule type" value="Genomic_DNA"/>
</dbReference>
<dbReference type="AlphaFoldDB" id="A0A8S9GRK8"/>
<organism evidence="1">
    <name type="scientific">Brassica cretica</name>
    <name type="common">Mustard</name>
    <dbReference type="NCBI Taxonomy" id="69181"/>
    <lineage>
        <taxon>Eukaryota</taxon>
        <taxon>Viridiplantae</taxon>
        <taxon>Streptophyta</taxon>
        <taxon>Embryophyta</taxon>
        <taxon>Tracheophyta</taxon>
        <taxon>Spermatophyta</taxon>
        <taxon>Magnoliopsida</taxon>
        <taxon>eudicotyledons</taxon>
        <taxon>Gunneridae</taxon>
        <taxon>Pentapetalae</taxon>
        <taxon>rosids</taxon>
        <taxon>malvids</taxon>
        <taxon>Brassicales</taxon>
        <taxon>Brassicaceae</taxon>
        <taxon>Brassiceae</taxon>
        <taxon>Brassica</taxon>
    </lineage>
</organism>
<proteinExistence type="predicted"/>
<reference evidence="1" key="1">
    <citation type="submission" date="2019-12" db="EMBL/GenBank/DDBJ databases">
        <title>Genome sequencing and annotation of Brassica cretica.</title>
        <authorList>
            <person name="Studholme D.J."/>
            <person name="Sarris P.F."/>
        </authorList>
    </citation>
    <scope>NUCLEOTIDE SEQUENCE</scope>
    <source>
        <strain evidence="1">PFS-102/07</strain>
        <tissue evidence="1">Leaf</tissue>
    </source>
</reference>